<dbReference type="InterPro" id="IPR016181">
    <property type="entry name" value="Acyl_CoA_acyltransferase"/>
</dbReference>
<dbReference type="PROSITE" id="PS51186">
    <property type="entry name" value="GNAT"/>
    <property type="match status" value="1"/>
</dbReference>
<reference evidence="2 3" key="1">
    <citation type="submission" date="2024-10" db="EMBL/GenBank/DDBJ databases">
        <title>The Natural Products Discovery Center: Release of the First 8490 Sequenced Strains for Exploring Actinobacteria Biosynthetic Diversity.</title>
        <authorList>
            <person name="Kalkreuter E."/>
            <person name="Kautsar S.A."/>
            <person name="Yang D."/>
            <person name="Bader C.D."/>
            <person name="Teijaro C.N."/>
            <person name="Fluegel L."/>
            <person name="Davis C.M."/>
            <person name="Simpson J.R."/>
            <person name="Lauterbach L."/>
            <person name="Steele A.D."/>
            <person name="Gui C."/>
            <person name="Meng S."/>
            <person name="Li G."/>
            <person name="Viehrig K."/>
            <person name="Ye F."/>
            <person name="Su P."/>
            <person name="Kiefer A.F."/>
            <person name="Nichols A."/>
            <person name="Cepeda A.J."/>
            <person name="Yan W."/>
            <person name="Fan B."/>
            <person name="Jiang Y."/>
            <person name="Adhikari A."/>
            <person name="Zheng C.-J."/>
            <person name="Schuster L."/>
            <person name="Cowan T.M."/>
            <person name="Smanski M.J."/>
            <person name="Chevrette M.G."/>
            <person name="De Carvalho L.P.S."/>
            <person name="Shen B."/>
        </authorList>
    </citation>
    <scope>NUCLEOTIDE SEQUENCE [LARGE SCALE GENOMIC DNA]</scope>
    <source>
        <strain evidence="2 3">NPDC003029</strain>
    </source>
</reference>
<dbReference type="EMBL" id="JBIAPK010000001">
    <property type="protein sequence ID" value="MFF3337196.1"/>
    <property type="molecule type" value="Genomic_DNA"/>
</dbReference>
<feature type="domain" description="N-acetyltransferase" evidence="1">
    <location>
        <begin position="5"/>
        <end position="157"/>
    </location>
</feature>
<sequence>MALDVTLREVRPDDLDLFFTQFQDPEAKRMAAFGPAGPVDRARFDAHWKRNIAEYVVRTVLADSEAVGSVCVYGEPGDLQVTYWIGRAHWGRGVATAALRALLEVVPERPLFARAAADNTGSVRVLEKCGFTVTGRERGFANARGVEIDELVLTLTG</sequence>
<comment type="caution">
    <text evidence="2">The sequence shown here is derived from an EMBL/GenBank/DDBJ whole genome shotgun (WGS) entry which is preliminary data.</text>
</comment>
<dbReference type="EC" id="2.3.-.-" evidence="2"/>
<dbReference type="Gene3D" id="3.40.630.30">
    <property type="match status" value="1"/>
</dbReference>
<keyword evidence="3" id="KW-1185">Reference proteome</keyword>
<evidence type="ECO:0000313" key="2">
    <source>
        <dbReference type="EMBL" id="MFF3337196.1"/>
    </source>
</evidence>
<evidence type="ECO:0000259" key="1">
    <source>
        <dbReference type="PROSITE" id="PS51186"/>
    </source>
</evidence>
<proteinExistence type="predicted"/>
<protein>
    <submittedName>
        <fullName evidence="2">GNAT family N-acetyltransferase</fullName>
        <ecNumber evidence="2">2.3.-.-</ecNumber>
    </submittedName>
</protein>
<dbReference type="InterPro" id="IPR000182">
    <property type="entry name" value="GNAT_dom"/>
</dbReference>
<dbReference type="PANTHER" id="PTHR43328:SF1">
    <property type="entry name" value="N-ACETYLTRANSFERASE DOMAIN-CONTAINING PROTEIN"/>
    <property type="match status" value="1"/>
</dbReference>
<accession>A0ABW6R6S8</accession>
<keyword evidence="2" id="KW-0012">Acyltransferase</keyword>
<dbReference type="Proteomes" id="UP001601976">
    <property type="component" value="Unassembled WGS sequence"/>
</dbReference>
<dbReference type="SUPFAM" id="SSF55729">
    <property type="entry name" value="Acyl-CoA N-acyltransferases (Nat)"/>
    <property type="match status" value="1"/>
</dbReference>
<dbReference type="PANTHER" id="PTHR43328">
    <property type="entry name" value="ACETYLTRANSFERASE-RELATED"/>
    <property type="match status" value="1"/>
</dbReference>
<organism evidence="2 3">
    <name type="scientific">Streptomyces flavidovirens</name>
    <dbReference type="NCBI Taxonomy" id="67298"/>
    <lineage>
        <taxon>Bacteria</taxon>
        <taxon>Bacillati</taxon>
        <taxon>Actinomycetota</taxon>
        <taxon>Actinomycetes</taxon>
        <taxon>Kitasatosporales</taxon>
        <taxon>Streptomycetaceae</taxon>
        <taxon>Streptomyces</taxon>
    </lineage>
</organism>
<evidence type="ECO:0000313" key="3">
    <source>
        <dbReference type="Proteomes" id="UP001601976"/>
    </source>
</evidence>
<gene>
    <name evidence="2" type="ORF">ACFYWW_00480</name>
</gene>
<name>A0ABW6R6S8_9ACTN</name>
<dbReference type="GO" id="GO:0016746">
    <property type="term" value="F:acyltransferase activity"/>
    <property type="evidence" value="ECO:0007669"/>
    <property type="project" value="UniProtKB-KW"/>
</dbReference>
<keyword evidence="2" id="KW-0808">Transferase</keyword>
<dbReference type="Pfam" id="PF13302">
    <property type="entry name" value="Acetyltransf_3"/>
    <property type="match status" value="1"/>
</dbReference>
<dbReference type="RefSeq" id="WP_355724400.1">
    <property type="nucleotide sequence ID" value="NZ_JBEXNP010000017.1"/>
</dbReference>